<dbReference type="AlphaFoldDB" id="A0A8J6TLK9"/>
<organism evidence="3 4">
    <name type="scientific">Candidatus Desulfatibia vada</name>
    <dbReference type="NCBI Taxonomy" id="2841696"/>
    <lineage>
        <taxon>Bacteria</taxon>
        <taxon>Pseudomonadati</taxon>
        <taxon>Thermodesulfobacteriota</taxon>
        <taxon>Desulfobacteria</taxon>
        <taxon>Desulfobacterales</taxon>
        <taxon>Desulfobacterales incertae sedis</taxon>
        <taxon>Candidatus Desulfatibia</taxon>
    </lineage>
</organism>
<proteinExistence type="predicted"/>
<dbReference type="Proteomes" id="UP000605201">
    <property type="component" value="Unassembled WGS sequence"/>
</dbReference>
<evidence type="ECO:0000313" key="3">
    <source>
        <dbReference type="EMBL" id="MBC8433444.1"/>
    </source>
</evidence>
<evidence type="ECO:0000313" key="4">
    <source>
        <dbReference type="Proteomes" id="UP000605201"/>
    </source>
</evidence>
<dbReference type="EMBL" id="JACNIG010000301">
    <property type="protein sequence ID" value="MBC8433444.1"/>
    <property type="molecule type" value="Genomic_DNA"/>
</dbReference>
<sequence length="173" mass="20338">MTNEIIFITQIASIISFIIALFVLYRVLVSQKDATIQLLKEKNEYLKEQLTNAQESTPDKIAKRLSDRIHIITEELERLSKDKETNEELIKRKEQDLKNAQEDLERLKYQLEEAQEIASEFLCPFCKERMAFHEFHPQHSRGQDYEIEVIGFDCGYTTIDGREDHPCKNTKKS</sequence>
<protein>
    <submittedName>
        <fullName evidence="3">DUF3972 domain-containing protein</fullName>
    </submittedName>
</protein>
<evidence type="ECO:0000256" key="1">
    <source>
        <dbReference type="SAM" id="Coils"/>
    </source>
</evidence>
<reference evidence="3 4" key="1">
    <citation type="submission" date="2020-08" db="EMBL/GenBank/DDBJ databases">
        <title>Bridging the membrane lipid divide: bacteria of the FCB group superphylum have the potential to synthesize archaeal ether lipids.</title>
        <authorList>
            <person name="Villanueva L."/>
            <person name="Von Meijenfeldt F.A.B."/>
            <person name="Westbye A.B."/>
            <person name="Yadav S."/>
            <person name="Hopmans E.C."/>
            <person name="Dutilh B.E."/>
            <person name="Sinninghe Damste J.S."/>
        </authorList>
    </citation>
    <scope>NUCLEOTIDE SEQUENCE [LARGE SCALE GENOMIC DNA]</scope>
    <source>
        <strain evidence="3">NIOZ-UU17</strain>
    </source>
</reference>
<keyword evidence="2" id="KW-0472">Membrane</keyword>
<keyword evidence="2" id="KW-0812">Transmembrane</keyword>
<feature type="transmembrane region" description="Helical" evidence="2">
    <location>
        <begin position="6"/>
        <end position="28"/>
    </location>
</feature>
<keyword evidence="1" id="KW-0175">Coiled coil</keyword>
<gene>
    <name evidence="3" type="ORF">H8D96_16160</name>
</gene>
<evidence type="ECO:0000256" key="2">
    <source>
        <dbReference type="SAM" id="Phobius"/>
    </source>
</evidence>
<keyword evidence="2" id="KW-1133">Transmembrane helix</keyword>
<feature type="coiled-coil region" evidence="1">
    <location>
        <begin position="36"/>
        <end position="117"/>
    </location>
</feature>
<name>A0A8J6TLK9_9BACT</name>
<accession>A0A8J6TLK9</accession>
<comment type="caution">
    <text evidence="3">The sequence shown here is derived from an EMBL/GenBank/DDBJ whole genome shotgun (WGS) entry which is preliminary data.</text>
</comment>